<gene>
    <name evidence="2" type="ordered locus">Snas_1709</name>
</gene>
<dbReference type="PANTHER" id="PTHR45036">
    <property type="entry name" value="METHYLTRANSFERASE LIKE 7B"/>
    <property type="match status" value="1"/>
</dbReference>
<keyword evidence="2" id="KW-0489">Methyltransferase</keyword>
<protein>
    <submittedName>
        <fullName evidence="2">Methyltransferase type 11</fullName>
    </submittedName>
</protein>
<accession>D3PXE5</accession>
<dbReference type="PANTHER" id="PTHR45036:SF1">
    <property type="entry name" value="METHYLTRANSFERASE LIKE 7A"/>
    <property type="match status" value="1"/>
</dbReference>
<dbReference type="SUPFAM" id="SSF53335">
    <property type="entry name" value="S-adenosyl-L-methionine-dependent methyltransferases"/>
    <property type="match status" value="1"/>
</dbReference>
<dbReference type="InterPro" id="IPR029063">
    <property type="entry name" value="SAM-dependent_MTases_sf"/>
</dbReference>
<dbReference type="STRING" id="446470.Snas_1709"/>
<dbReference type="OrthoDB" id="65624at2"/>
<dbReference type="RefSeq" id="WP_013016979.1">
    <property type="nucleotide sequence ID" value="NC_013947.1"/>
</dbReference>
<evidence type="ECO:0000259" key="1">
    <source>
        <dbReference type="Pfam" id="PF08241"/>
    </source>
</evidence>
<dbReference type="eggNOG" id="COG2226">
    <property type="taxonomic scope" value="Bacteria"/>
</dbReference>
<feature type="domain" description="Methyltransferase type 11" evidence="1">
    <location>
        <begin position="46"/>
        <end position="139"/>
    </location>
</feature>
<dbReference type="InterPro" id="IPR052356">
    <property type="entry name" value="Thiol_S-MT"/>
</dbReference>
<dbReference type="GO" id="GO:0008757">
    <property type="term" value="F:S-adenosylmethionine-dependent methyltransferase activity"/>
    <property type="evidence" value="ECO:0007669"/>
    <property type="project" value="InterPro"/>
</dbReference>
<dbReference type="KEGG" id="sna:Snas_1709"/>
<dbReference type="Proteomes" id="UP000000844">
    <property type="component" value="Chromosome"/>
</dbReference>
<dbReference type="HOGENOM" id="CLU_037990_7_3_11"/>
<sequence length="206" mass="22960">MSDRDKALRVWEKFAPRYDRTMRFFERWQFGGGREWVCSRTRGEVLEVAIGTGLNLPHYPDGVRLTGVDFSPAMLARARVRAGELGVAVELREADAQALPFEDGSFDTVLCALSLCGIPDNEAAIGEMYRVLRPGGRLLLLDHIGSSWPPIWLVQRLLEFVTVRGAGEYQTRRQLPLVVRAGFTVEESERLKAGSVERVAATKPGS</sequence>
<organism evidence="2 3">
    <name type="scientific">Stackebrandtia nassauensis (strain DSM 44728 / CIP 108903 / NRRL B-16338 / NBRC 102104 / LLR-40K-21)</name>
    <dbReference type="NCBI Taxonomy" id="446470"/>
    <lineage>
        <taxon>Bacteria</taxon>
        <taxon>Bacillati</taxon>
        <taxon>Actinomycetota</taxon>
        <taxon>Actinomycetes</taxon>
        <taxon>Glycomycetales</taxon>
        <taxon>Glycomycetaceae</taxon>
        <taxon>Stackebrandtia</taxon>
    </lineage>
</organism>
<proteinExistence type="predicted"/>
<evidence type="ECO:0000313" key="3">
    <source>
        <dbReference type="Proteomes" id="UP000000844"/>
    </source>
</evidence>
<dbReference type="CDD" id="cd02440">
    <property type="entry name" value="AdoMet_MTases"/>
    <property type="match status" value="1"/>
</dbReference>
<dbReference type="InterPro" id="IPR013216">
    <property type="entry name" value="Methyltransf_11"/>
</dbReference>
<name>D3PXE5_STANL</name>
<keyword evidence="2" id="KW-0808">Transferase</keyword>
<dbReference type="Pfam" id="PF08241">
    <property type="entry name" value="Methyltransf_11"/>
    <property type="match status" value="1"/>
</dbReference>
<evidence type="ECO:0000313" key="2">
    <source>
        <dbReference type="EMBL" id="ADD41408.1"/>
    </source>
</evidence>
<dbReference type="AlphaFoldDB" id="D3PXE5"/>
<dbReference type="Gene3D" id="3.40.50.150">
    <property type="entry name" value="Vaccinia Virus protein VP39"/>
    <property type="match status" value="1"/>
</dbReference>
<dbReference type="EMBL" id="CP001778">
    <property type="protein sequence ID" value="ADD41408.1"/>
    <property type="molecule type" value="Genomic_DNA"/>
</dbReference>
<reference evidence="2 3" key="1">
    <citation type="journal article" date="2009" name="Stand. Genomic Sci.">
        <title>Complete genome sequence of Stackebrandtia nassauensis type strain (LLR-40K-21).</title>
        <authorList>
            <person name="Munk C."/>
            <person name="Lapidus A."/>
            <person name="Copeland A."/>
            <person name="Jando M."/>
            <person name="Mayilraj S."/>
            <person name="Glavina Del Rio T."/>
            <person name="Nolan M."/>
            <person name="Chen F."/>
            <person name="Lucas S."/>
            <person name="Tice H."/>
            <person name="Cheng J.F."/>
            <person name="Han C."/>
            <person name="Detter J.C."/>
            <person name="Bruce D."/>
            <person name="Goodwin L."/>
            <person name="Chain P."/>
            <person name="Pitluck S."/>
            <person name="Goker M."/>
            <person name="Ovchinikova G."/>
            <person name="Pati A."/>
            <person name="Ivanova N."/>
            <person name="Mavromatis K."/>
            <person name="Chen A."/>
            <person name="Palaniappan K."/>
            <person name="Land M."/>
            <person name="Hauser L."/>
            <person name="Chang Y.J."/>
            <person name="Jeffries C.D."/>
            <person name="Bristow J."/>
            <person name="Eisen J.A."/>
            <person name="Markowitz V."/>
            <person name="Hugenholtz P."/>
            <person name="Kyrpides N.C."/>
            <person name="Klenk H.P."/>
        </authorList>
    </citation>
    <scope>NUCLEOTIDE SEQUENCE [LARGE SCALE GENOMIC DNA]</scope>
    <source>
        <strain evidence="3">DSM 44728 / CIP 108903 / NRRL B-16338 / NBRC 102104 / LLR-40K-21</strain>
    </source>
</reference>
<dbReference type="GO" id="GO:0032259">
    <property type="term" value="P:methylation"/>
    <property type="evidence" value="ECO:0007669"/>
    <property type="project" value="UniProtKB-KW"/>
</dbReference>
<keyword evidence="3" id="KW-1185">Reference proteome</keyword>